<keyword evidence="2" id="KW-1185">Reference proteome</keyword>
<dbReference type="RefSeq" id="WP_171594025.1">
    <property type="nucleotide sequence ID" value="NZ_RZNH01000003.1"/>
</dbReference>
<sequence length="129" mass="14717">MITTHLNPTSKILEVTYTGDIFCEDIIEYIHATMNRSDYPRDLKILTNAIDATMCFGPDDIPKIVAANNQSLEKYDSITDALIVANPNETALTIFFKFLSENDKYAVNAFATEEAAREWLQFKTHIKEY</sequence>
<gene>
    <name evidence="1" type="ORF">ELS83_02865</name>
</gene>
<evidence type="ECO:0000313" key="2">
    <source>
        <dbReference type="Proteomes" id="UP000732105"/>
    </source>
</evidence>
<evidence type="ECO:0000313" key="1">
    <source>
        <dbReference type="EMBL" id="NOU58746.1"/>
    </source>
</evidence>
<reference evidence="1 2" key="1">
    <citation type="submission" date="2018-12" db="EMBL/GenBank/DDBJ databases">
        <title>Marinifilum JC070 sp. nov., a marine bacterium isolated from Yongle Blue Hole in the South China Sea.</title>
        <authorList>
            <person name="Fu T."/>
        </authorList>
    </citation>
    <scope>NUCLEOTIDE SEQUENCE [LARGE SCALE GENOMIC DNA]</scope>
    <source>
        <strain evidence="1 2">JC070</strain>
    </source>
</reference>
<dbReference type="EMBL" id="RZNH01000003">
    <property type="protein sequence ID" value="NOU58746.1"/>
    <property type="molecule type" value="Genomic_DNA"/>
</dbReference>
<proteinExistence type="predicted"/>
<protein>
    <recommendedName>
        <fullName evidence="3">STAS/SEC14 domain-containing protein</fullName>
    </recommendedName>
</protein>
<name>A0ABX1WRR0_9BACT</name>
<accession>A0ABX1WRR0</accession>
<comment type="caution">
    <text evidence="1">The sequence shown here is derived from an EMBL/GenBank/DDBJ whole genome shotgun (WGS) entry which is preliminary data.</text>
</comment>
<evidence type="ECO:0008006" key="3">
    <source>
        <dbReference type="Google" id="ProtNLM"/>
    </source>
</evidence>
<organism evidence="1 2">
    <name type="scientific">Marinifilum caeruleilacunae</name>
    <dbReference type="NCBI Taxonomy" id="2499076"/>
    <lineage>
        <taxon>Bacteria</taxon>
        <taxon>Pseudomonadati</taxon>
        <taxon>Bacteroidota</taxon>
        <taxon>Bacteroidia</taxon>
        <taxon>Marinilabiliales</taxon>
        <taxon>Marinifilaceae</taxon>
    </lineage>
</organism>
<dbReference type="Proteomes" id="UP000732105">
    <property type="component" value="Unassembled WGS sequence"/>
</dbReference>